<dbReference type="Proteomes" id="UP001207742">
    <property type="component" value="Unassembled WGS sequence"/>
</dbReference>
<evidence type="ECO:0000313" key="1">
    <source>
        <dbReference type="EMBL" id="MCW3482427.1"/>
    </source>
</evidence>
<protein>
    <submittedName>
        <fullName evidence="1">Uncharacterized protein</fullName>
    </submittedName>
</protein>
<accession>A0ABT3IEP5</accession>
<keyword evidence="2" id="KW-1185">Reference proteome</keyword>
<dbReference type="EMBL" id="JAPDNS010000001">
    <property type="protein sequence ID" value="MCW3482427.1"/>
    <property type="molecule type" value="Genomic_DNA"/>
</dbReference>
<dbReference type="RefSeq" id="WP_264726810.1">
    <property type="nucleotide sequence ID" value="NZ_JAPDNR010000001.1"/>
</dbReference>
<reference evidence="1 2" key="1">
    <citation type="submission" date="2022-10" db="EMBL/GenBank/DDBJ databases">
        <title>Chitinophaga nivalis PC15 sp. nov., isolated from Pyeongchang county, South Korea.</title>
        <authorList>
            <person name="Trinh H.N."/>
        </authorList>
    </citation>
    <scope>NUCLEOTIDE SEQUENCE [LARGE SCALE GENOMIC DNA]</scope>
    <source>
        <strain evidence="1 2">PC14</strain>
    </source>
</reference>
<gene>
    <name evidence="1" type="ORF">OL497_00845</name>
</gene>
<organism evidence="1 2">
    <name type="scientific">Chitinophaga nivalis</name>
    <dbReference type="NCBI Taxonomy" id="2991709"/>
    <lineage>
        <taxon>Bacteria</taxon>
        <taxon>Pseudomonadati</taxon>
        <taxon>Bacteroidota</taxon>
        <taxon>Chitinophagia</taxon>
        <taxon>Chitinophagales</taxon>
        <taxon>Chitinophagaceae</taxon>
        <taxon>Chitinophaga</taxon>
    </lineage>
</organism>
<name>A0ABT3IEP5_9BACT</name>
<sequence length="674" mass="77112">MKQFLLTLCLVAYRIITAAQQLSPAEVQQIAGSLTDQQLLTPFGREELIRFAQGEPLQVYDGLNRNDLANIRHAVYVAGTSFLDFLPGQTNISQTVLDSISALNRYPWDNAAALAEERFLFHQFPCHRDLYDFLWHIMNFYRYNYASDLSYDTTKALLVKRFGTYFGAAMAPVWADSSLTFDVSPDTDTRALQAARVQAYAPYRQWLHVFQQAGVLPAADSALFHHYSNGQNIYGSLSHAGFLEQVGKRITYLSKYPYLKQQQLQLLDSLRAAGLFHTSVQQQIIARYQPYTLLTANDIFPYCKTVAVPMYAQTDILPYDVRPRQQYGQIDTAAIAAVFSRTVHKISQQLFPINLTDVRVHKIAPDANGLYPYEASLAMSRSAKLLYVTLQLDKQTYREVIDEKEFESWIRPQNFQFLNHYLEDRQDKRRFFYIDTYLFTGYEKQEADTAWLALLTEKQSQLLASYYLLGRLNACYNGSPGDYDYCVFPDDYFRPENRLTRLQTDTFVQRCRQYQVIPHTNNTRLTSIIREQNTRAYGEVLVFSPGYISTAHSLQEMTYAVSAALQRLMPGKKAVFSKLTIAEDGSSGFHFNQQHHHLSAVTEAALFDTPELTTVINQAFAAQQIPYRLYRLPDGDSLYKTDSSGQHNYILLKPAAAGKLQAQYPALFYTGETE</sequence>
<proteinExistence type="predicted"/>
<comment type="caution">
    <text evidence="1">The sequence shown here is derived from an EMBL/GenBank/DDBJ whole genome shotgun (WGS) entry which is preliminary data.</text>
</comment>
<evidence type="ECO:0000313" key="2">
    <source>
        <dbReference type="Proteomes" id="UP001207742"/>
    </source>
</evidence>